<comment type="caution">
    <text evidence="2">The sequence shown here is derived from an EMBL/GenBank/DDBJ whole genome shotgun (WGS) entry which is preliminary data.</text>
</comment>
<keyword evidence="3" id="KW-1185">Reference proteome</keyword>
<dbReference type="EMBL" id="JBDJPC010000004">
    <property type="protein sequence ID" value="KAL1505972.1"/>
    <property type="molecule type" value="Genomic_DNA"/>
</dbReference>
<feature type="compositionally biased region" description="Polar residues" evidence="1">
    <location>
        <begin position="190"/>
        <end position="205"/>
    </location>
</feature>
<dbReference type="AlphaFoldDB" id="A0ABD1F170"/>
<evidence type="ECO:0000256" key="1">
    <source>
        <dbReference type="SAM" id="MobiDB-lite"/>
    </source>
</evidence>
<sequence length="326" mass="37130">MEQKQINLINKKPIFKNLPILCPWISCQPYPSSQLLKNKLTDLVKKHGAALNNTASTNLAISEKLAHNINNQQSSSTHFFYFLRLMQLFPDTHPATLHTVLTLSKCNFFVAIDKLLYAQKCKGDLKRKLNSFNGKGQSFPAGNRTRHSYPKGLANQRFTQSAHHTNSIDLAEVQRIIEMSEKPYLEPTEETQINSESEFPNSNQQDVNICVDNPDQLIEDPQTFVETDNHEVIEIVCFDNEQTVLKQPQYGDSMEIEAFGENVENIVLTMDNRLGVHMENNQEPPVIIVDTMHDSDDAECINQDIGTDPMTCNMKIFGDQQKLFMK</sequence>
<evidence type="ECO:0000313" key="3">
    <source>
        <dbReference type="Proteomes" id="UP001566132"/>
    </source>
</evidence>
<feature type="region of interest" description="Disordered" evidence="1">
    <location>
        <begin position="186"/>
        <end position="205"/>
    </location>
</feature>
<proteinExistence type="predicted"/>
<name>A0ABD1F170_HYPHA</name>
<gene>
    <name evidence="2" type="ORF">ABEB36_005413</name>
</gene>
<protein>
    <submittedName>
        <fullName evidence="2">Uncharacterized protein</fullName>
    </submittedName>
</protein>
<reference evidence="2 3" key="1">
    <citation type="submission" date="2024-05" db="EMBL/GenBank/DDBJ databases">
        <title>Genetic variation in Jamaican populations of the coffee berry borer (Hypothenemus hampei).</title>
        <authorList>
            <person name="Errbii M."/>
            <person name="Myrie A."/>
        </authorList>
    </citation>
    <scope>NUCLEOTIDE SEQUENCE [LARGE SCALE GENOMIC DNA]</scope>
    <source>
        <strain evidence="2">JA-Hopewell-2020-01-JO</strain>
        <tissue evidence="2">Whole body</tissue>
    </source>
</reference>
<organism evidence="2 3">
    <name type="scientific">Hypothenemus hampei</name>
    <name type="common">Coffee berry borer</name>
    <dbReference type="NCBI Taxonomy" id="57062"/>
    <lineage>
        <taxon>Eukaryota</taxon>
        <taxon>Metazoa</taxon>
        <taxon>Ecdysozoa</taxon>
        <taxon>Arthropoda</taxon>
        <taxon>Hexapoda</taxon>
        <taxon>Insecta</taxon>
        <taxon>Pterygota</taxon>
        <taxon>Neoptera</taxon>
        <taxon>Endopterygota</taxon>
        <taxon>Coleoptera</taxon>
        <taxon>Polyphaga</taxon>
        <taxon>Cucujiformia</taxon>
        <taxon>Curculionidae</taxon>
        <taxon>Scolytinae</taxon>
        <taxon>Hypothenemus</taxon>
    </lineage>
</organism>
<evidence type="ECO:0000313" key="2">
    <source>
        <dbReference type="EMBL" id="KAL1505972.1"/>
    </source>
</evidence>
<accession>A0ABD1F170</accession>
<dbReference type="Proteomes" id="UP001566132">
    <property type="component" value="Unassembled WGS sequence"/>
</dbReference>